<reference evidence="6 7" key="1">
    <citation type="submission" date="2017-09" db="EMBL/GenBank/DDBJ databases">
        <title>Paracoccus alkalisoli sp. nov., isolated from saline alkaline soil.</title>
        <authorList>
            <person name="Dong X."/>
            <person name="Zhang G."/>
        </authorList>
    </citation>
    <scope>NUCLEOTIDE SEQUENCE [LARGE SCALE GENOMIC DNA]</scope>
    <source>
        <strain evidence="6 7">WN007</strain>
    </source>
</reference>
<protein>
    <submittedName>
        <fullName evidence="6">MBL fold metallo-hydrolase</fullName>
    </submittedName>
</protein>
<dbReference type="RefSeq" id="WP_095639134.1">
    <property type="nucleotide sequence ID" value="NZ_NSJZ01000002.1"/>
</dbReference>
<dbReference type="PANTHER" id="PTHR42978">
    <property type="entry name" value="QUORUM-QUENCHING LACTONASE YTNP-RELATED-RELATED"/>
    <property type="match status" value="1"/>
</dbReference>
<accession>A0A2A2GNW5</accession>
<dbReference type="InterPro" id="IPR006311">
    <property type="entry name" value="TAT_signal"/>
</dbReference>
<keyword evidence="7" id="KW-1185">Reference proteome</keyword>
<keyword evidence="2" id="KW-0479">Metal-binding</keyword>
<name>A0A2A2GNW5_9RHOB</name>
<dbReference type="InterPro" id="IPR001279">
    <property type="entry name" value="Metallo-B-lactamas"/>
</dbReference>
<evidence type="ECO:0000256" key="2">
    <source>
        <dbReference type="ARBA" id="ARBA00022723"/>
    </source>
</evidence>
<gene>
    <name evidence="6" type="ORF">CK240_04575</name>
</gene>
<dbReference type="PANTHER" id="PTHR42978:SF6">
    <property type="entry name" value="QUORUM-QUENCHING LACTONASE YTNP-RELATED"/>
    <property type="match status" value="1"/>
</dbReference>
<proteinExistence type="inferred from homology"/>
<dbReference type="OrthoDB" id="9773738at2"/>
<dbReference type="EMBL" id="NSJZ01000002">
    <property type="protein sequence ID" value="PAU98452.1"/>
    <property type="molecule type" value="Genomic_DNA"/>
</dbReference>
<dbReference type="GO" id="GO:0046872">
    <property type="term" value="F:metal ion binding"/>
    <property type="evidence" value="ECO:0007669"/>
    <property type="project" value="UniProtKB-KW"/>
</dbReference>
<dbReference type="SMART" id="SM00849">
    <property type="entry name" value="Lactamase_B"/>
    <property type="match status" value="1"/>
</dbReference>
<feature type="domain" description="Metallo-beta-lactamase" evidence="5">
    <location>
        <begin position="92"/>
        <end position="297"/>
    </location>
</feature>
<comment type="similarity">
    <text evidence="1">Belongs to the metallo-beta-lactamase superfamily.</text>
</comment>
<dbReference type="GO" id="GO:0016787">
    <property type="term" value="F:hydrolase activity"/>
    <property type="evidence" value="ECO:0007669"/>
    <property type="project" value="UniProtKB-KW"/>
</dbReference>
<dbReference type="CDD" id="cd07720">
    <property type="entry name" value="OPHC2-like_MBL-fold"/>
    <property type="match status" value="1"/>
</dbReference>
<keyword evidence="4" id="KW-0862">Zinc</keyword>
<evidence type="ECO:0000256" key="3">
    <source>
        <dbReference type="ARBA" id="ARBA00022801"/>
    </source>
</evidence>
<evidence type="ECO:0000256" key="4">
    <source>
        <dbReference type="ARBA" id="ARBA00022833"/>
    </source>
</evidence>
<dbReference type="Pfam" id="PF00753">
    <property type="entry name" value="Lactamase_B"/>
    <property type="match status" value="1"/>
</dbReference>
<dbReference type="InterPro" id="IPR036866">
    <property type="entry name" value="RibonucZ/Hydroxyglut_hydro"/>
</dbReference>
<comment type="caution">
    <text evidence="6">The sequence shown here is derived from an EMBL/GenBank/DDBJ whole genome shotgun (WGS) entry which is preliminary data.</text>
</comment>
<dbReference type="Gene3D" id="3.60.15.10">
    <property type="entry name" value="Ribonuclease Z/Hydroxyacylglutathione hydrolase-like"/>
    <property type="match status" value="1"/>
</dbReference>
<dbReference type="PROSITE" id="PS51318">
    <property type="entry name" value="TAT"/>
    <property type="match status" value="1"/>
</dbReference>
<keyword evidence="3 6" id="KW-0378">Hydrolase</keyword>
<dbReference type="AlphaFoldDB" id="A0A2A2GNW5"/>
<evidence type="ECO:0000259" key="5">
    <source>
        <dbReference type="SMART" id="SM00849"/>
    </source>
</evidence>
<dbReference type="InterPro" id="IPR051013">
    <property type="entry name" value="MBL_superfamily_lactonases"/>
</dbReference>
<evidence type="ECO:0000256" key="1">
    <source>
        <dbReference type="ARBA" id="ARBA00007749"/>
    </source>
</evidence>
<dbReference type="SUPFAM" id="SSF56281">
    <property type="entry name" value="Metallo-hydrolase/oxidoreductase"/>
    <property type="match status" value="1"/>
</dbReference>
<evidence type="ECO:0000313" key="7">
    <source>
        <dbReference type="Proteomes" id="UP000218023"/>
    </source>
</evidence>
<sequence length="323" mass="34720">MANLNRRHFLAATSGLVASALLPGAGLARAPQIGTTIPGWYRFPIGDIEATIISDGLLNLGSANDQFPAASPDTIASILKDEFLPVSPMMLEQNCLVLNIGERVVLLDSGMGRDAMFGDQSGRLLGNLSAAGIEPGQVDDIVLTHAHIDHCSGLVAADGTLNFPNAQLHMSQADFDFWTDEAKLSGEGSQPAFVKAARHNLLPYRDRLTFVTDKAEVLPGITAISTPGHTVGHTSYLISSGNQSFLNVGDVVHHYALLFENPGWAFAYDTDPNQAAETRIKLFDMAAAEQLPLIGYHFPFPGLGHIRREGQGFEYVPIPVRHG</sequence>
<dbReference type="Proteomes" id="UP000218023">
    <property type="component" value="Unassembled WGS sequence"/>
</dbReference>
<evidence type="ECO:0000313" key="6">
    <source>
        <dbReference type="EMBL" id="PAU98452.1"/>
    </source>
</evidence>
<organism evidence="6 7">
    <name type="scientific">Paracoccus salipaludis</name>
    <dbReference type="NCBI Taxonomy" id="2032623"/>
    <lineage>
        <taxon>Bacteria</taxon>
        <taxon>Pseudomonadati</taxon>
        <taxon>Pseudomonadota</taxon>
        <taxon>Alphaproteobacteria</taxon>
        <taxon>Rhodobacterales</taxon>
        <taxon>Paracoccaceae</taxon>
        <taxon>Paracoccus</taxon>
    </lineage>
</organism>